<dbReference type="Pfam" id="PF10659">
    <property type="entry name" value="Trypan_glycop_C"/>
    <property type="match status" value="1"/>
</dbReference>
<feature type="domain" description="Trypanosome variant surface glycoprotein C-terminal" evidence="9">
    <location>
        <begin position="280"/>
        <end position="373"/>
    </location>
</feature>
<feature type="region of interest" description="Disordered" evidence="8">
    <location>
        <begin position="286"/>
        <end position="318"/>
    </location>
</feature>
<reference evidence="10" key="1">
    <citation type="submission" date="2018-09" db="EMBL/GenBank/DDBJ databases">
        <title>whole genome sequence of T. equiperdum IVM-t1 strain.</title>
        <authorList>
            <person name="Suganuma K."/>
        </authorList>
    </citation>
    <scope>NUCLEOTIDE SEQUENCE [LARGE SCALE GENOMIC DNA]</scope>
    <source>
        <strain evidence="10">IVM-t1</strain>
    </source>
</reference>
<comment type="function">
    <text evidence="1">VSG forms a coat on the surface of the parasite. The trypanosome evades the immune response of the host by expressing a series of antigenically distinct VSGs from an estimated 1000 VSG genes.</text>
</comment>
<proteinExistence type="predicted"/>
<evidence type="ECO:0000256" key="1">
    <source>
        <dbReference type="ARBA" id="ARBA00002523"/>
    </source>
</evidence>
<keyword evidence="6" id="KW-0325">Glycoprotein</keyword>
<keyword evidence="3" id="KW-1003">Cell membrane</keyword>
<gene>
    <name evidence="10" type="ORF">DPX39_100171400</name>
</gene>
<dbReference type="InterPro" id="IPR019609">
    <property type="entry name" value="Variant_surf_glycoprt_trypan_C"/>
</dbReference>
<dbReference type="GO" id="GO:0098552">
    <property type="term" value="C:side of membrane"/>
    <property type="evidence" value="ECO:0007669"/>
    <property type="project" value="UniProtKB-KW"/>
</dbReference>
<keyword evidence="7" id="KW-0449">Lipoprotein</keyword>
<comment type="subcellular location">
    <subcellularLocation>
        <location evidence="2">Cell membrane</location>
        <topology evidence="2">Lipid-anchor</topology>
        <topology evidence="2">GPI-anchor</topology>
    </subcellularLocation>
</comment>
<keyword evidence="4" id="KW-0336">GPI-anchor</keyword>
<dbReference type="GO" id="GO:0005886">
    <property type="term" value="C:plasma membrane"/>
    <property type="evidence" value="ECO:0007669"/>
    <property type="project" value="UniProtKB-SubCell"/>
</dbReference>
<dbReference type="SUPFAM" id="SSF58087">
    <property type="entry name" value="Variant surface glycoprotein (N-terminal domain)"/>
    <property type="match status" value="1"/>
</dbReference>
<evidence type="ECO:0000256" key="4">
    <source>
        <dbReference type="ARBA" id="ARBA00022622"/>
    </source>
</evidence>
<dbReference type="AlphaFoldDB" id="A0A3L6KX61"/>
<protein>
    <submittedName>
        <fullName evidence="10">Trypanosome variant surface glycoprotein C-terminal domain containing protein</fullName>
    </submittedName>
</protein>
<evidence type="ECO:0000256" key="8">
    <source>
        <dbReference type="SAM" id="MobiDB-lite"/>
    </source>
</evidence>
<accession>A0A3L6KX61</accession>
<feature type="compositionally biased region" description="Basic and acidic residues" evidence="8">
    <location>
        <begin position="293"/>
        <end position="310"/>
    </location>
</feature>
<evidence type="ECO:0000256" key="5">
    <source>
        <dbReference type="ARBA" id="ARBA00023136"/>
    </source>
</evidence>
<name>A0A3L6KX61_9TRYP</name>
<evidence type="ECO:0000256" key="7">
    <source>
        <dbReference type="ARBA" id="ARBA00023288"/>
    </source>
</evidence>
<evidence type="ECO:0000259" key="9">
    <source>
        <dbReference type="Pfam" id="PF10659"/>
    </source>
</evidence>
<keyword evidence="5" id="KW-0472">Membrane</keyword>
<organism evidence="10">
    <name type="scientific">Trypanosoma brucei equiperdum</name>
    <dbReference type="NCBI Taxonomy" id="630700"/>
    <lineage>
        <taxon>Eukaryota</taxon>
        <taxon>Discoba</taxon>
        <taxon>Euglenozoa</taxon>
        <taxon>Kinetoplastea</taxon>
        <taxon>Metakinetoplastina</taxon>
        <taxon>Trypanosomatida</taxon>
        <taxon>Trypanosomatidae</taxon>
        <taxon>Trypanosoma</taxon>
    </lineage>
</organism>
<evidence type="ECO:0000256" key="6">
    <source>
        <dbReference type="ARBA" id="ARBA00023180"/>
    </source>
</evidence>
<dbReference type="Proteomes" id="UP000266743">
    <property type="component" value="Chromosome 10"/>
</dbReference>
<dbReference type="EMBL" id="QSBY01000010">
    <property type="protein sequence ID" value="RHW68972.1"/>
    <property type="molecule type" value="Genomic_DNA"/>
</dbReference>
<sequence length="376" mass="40065">MRPAAPPQKASAAFTQNDPTLTSDSTTGKCTITLKQPPTRATECEDALEKAPKLKMAAAQLKAAQTIKAAPDNFFTYRTPTIIALAASDGNTASMAQNTAKDCATGAQPRKIVVNGIGADIKFDDDKEYTATSLFGDGDAATSCGDPSKLQDKKDWFLDKLKAALCNAKDKHPVRAAAVATSSTKELAEDPDMLKIAAQLLTYPPGILDPEKQEDKQKLQKSVAEIFRSETKPLTENFLKTLTQPKVTYKVAGKVETKTIEEIANSPEAGLAFSFFSSKRYQKPAEATTKTAPEADVKSDAADKTGESKDGGNTAKPVCSSFQNQTECEAVKGPAPPGKKSVCGWIEGKCQDSSILVSKQFALSMVSAAFISFVGF</sequence>
<evidence type="ECO:0000313" key="10">
    <source>
        <dbReference type="EMBL" id="RHW68972.1"/>
    </source>
</evidence>
<feature type="compositionally biased region" description="Polar residues" evidence="8">
    <location>
        <begin position="13"/>
        <end position="34"/>
    </location>
</feature>
<evidence type="ECO:0000256" key="3">
    <source>
        <dbReference type="ARBA" id="ARBA00022475"/>
    </source>
</evidence>
<feature type="region of interest" description="Disordered" evidence="8">
    <location>
        <begin position="1"/>
        <end position="34"/>
    </location>
</feature>
<comment type="caution">
    <text evidence="10">The sequence shown here is derived from an EMBL/GenBank/DDBJ whole genome shotgun (WGS) entry which is preliminary data.</text>
</comment>
<evidence type="ECO:0000256" key="2">
    <source>
        <dbReference type="ARBA" id="ARBA00004609"/>
    </source>
</evidence>